<dbReference type="Gene3D" id="3.90.550.10">
    <property type="entry name" value="Spore Coat Polysaccharide Biosynthesis Protein SpsA, Chain A"/>
    <property type="match status" value="1"/>
</dbReference>
<evidence type="ECO:0000313" key="9">
    <source>
        <dbReference type="EMBL" id="RBP65338.1"/>
    </source>
</evidence>
<keyword evidence="3 9" id="KW-0808">Transferase</keyword>
<dbReference type="Proteomes" id="UP000253490">
    <property type="component" value="Unassembled WGS sequence"/>
</dbReference>
<dbReference type="SUPFAM" id="SSF53448">
    <property type="entry name" value="Nucleotide-diphospho-sugar transferases"/>
    <property type="match status" value="1"/>
</dbReference>
<feature type="transmembrane region" description="Helical" evidence="7">
    <location>
        <begin position="401"/>
        <end position="419"/>
    </location>
</feature>
<evidence type="ECO:0000313" key="10">
    <source>
        <dbReference type="Proteomes" id="UP000253490"/>
    </source>
</evidence>
<dbReference type="Pfam" id="PF13632">
    <property type="entry name" value="Glyco_trans_2_3"/>
    <property type="match status" value="1"/>
</dbReference>
<reference evidence="9 10" key="1">
    <citation type="submission" date="2018-06" db="EMBL/GenBank/DDBJ databases">
        <title>Genomic Encyclopedia of Type Strains, Phase IV (KMG-IV): sequencing the most valuable type-strain genomes for metagenomic binning, comparative biology and taxonomic classification.</title>
        <authorList>
            <person name="Goeker M."/>
        </authorList>
    </citation>
    <scope>NUCLEOTIDE SEQUENCE [LARGE SCALE GENOMIC DNA]</scope>
    <source>
        <strain evidence="9 10">DSM 22112</strain>
    </source>
</reference>
<dbReference type="EMBL" id="QNRX01000007">
    <property type="protein sequence ID" value="RBP65338.1"/>
    <property type="molecule type" value="Genomic_DNA"/>
</dbReference>
<evidence type="ECO:0000256" key="6">
    <source>
        <dbReference type="ARBA" id="ARBA00023136"/>
    </source>
</evidence>
<sequence>MIEIVAVILTSLVIGKTLFALRNIWTSYKALNEVQNTCFTSNKNPKELLLLIPVLREQNIIKDTLDYFGKYASKNIRLQVVIVGTHKEQSDKEKHRRRLETVYDLYQNSSHIEEMKKNVRGFFLEETLEKLWENRAGYTLEAFIEEYDKQPSTKKVVEEWIENYRSKTVSSYAPRFYYLESPQKKGDRATQLNYGLKTYLSTINSDIDVIGVYDADSIPDLKAFESVVHAICYTGADACQQPLHFIDTANQYSKERKNPILVASAIYQTMWSVIKEYPNNYKYSRHKAKRVNTYYLRNVYLNGHGQFFSKGILDKIGGFPEGVIADGVQIGYRLSMMNASIKTVPYFCSDDMPKSTSEMVVQHSRWYGGCMELYSAYNWSKGFTEKKPFVQLLDGYHLQGAWAFAPLVVGIGFISICFVPSLELKKGLFSIYLLSLFVYMYILPKLAVKIIGLDVKIRFVDWLSLPVAIILKSIGPNVYIVQKLISIVRKKPIVYSKVER</sequence>
<dbReference type="RefSeq" id="WP_113920459.1">
    <property type="nucleotide sequence ID" value="NZ_QNRX01000007.1"/>
</dbReference>
<organism evidence="9 10">
    <name type="scientific">Alkalibaculum bacchi</name>
    <dbReference type="NCBI Taxonomy" id="645887"/>
    <lineage>
        <taxon>Bacteria</taxon>
        <taxon>Bacillati</taxon>
        <taxon>Bacillota</taxon>
        <taxon>Clostridia</taxon>
        <taxon>Eubacteriales</taxon>
        <taxon>Eubacteriaceae</taxon>
        <taxon>Alkalibaculum</taxon>
    </lineage>
</organism>
<comment type="subcellular location">
    <subcellularLocation>
        <location evidence="1">Membrane</location>
        <topology evidence="1">Multi-pass membrane protein</topology>
    </subcellularLocation>
</comment>
<dbReference type="InterPro" id="IPR050321">
    <property type="entry name" value="Glycosyltr_2/OpgH_subfam"/>
</dbReference>
<evidence type="ECO:0000256" key="3">
    <source>
        <dbReference type="ARBA" id="ARBA00022679"/>
    </source>
</evidence>
<comment type="caution">
    <text evidence="9">The sequence shown here is derived from an EMBL/GenBank/DDBJ whole genome shotgun (WGS) entry which is preliminary data.</text>
</comment>
<name>A0A366I7Z7_9FIRM</name>
<keyword evidence="4 7" id="KW-0812">Transmembrane</keyword>
<keyword evidence="10" id="KW-1185">Reference proteome</keyword>
<dbReference type="InterPro" id="IPR001173">
    <property type="entry name" value="Glyco_trans_2-like"/>
</dbReference>
<feature type="domain" description="Glycosyltransferase 2-like" evidence="8">
    <location>
        <begin position="299"/>
        <end position="438"/>
    </location>
</feature>
<evidence type="ECO:0000256" key="1">
    <source>
        <dbReference type="ARBA" id="ARBA00004141"/>
    </source>
</evidence>
<dbReference type="InterPro" id="IPR029044">
    <property type="entry name" value="Nucleotide-diphossugar_trans"/>
</dbReference>
<dbReference type="GO" id="GO:0016020">
    <property type="term" value="C:membrane"/>
    <property type="evidence" value="ECO:0007669"/>
    <property type="project" value="UniProtKB-SubCell"/>
</dbReference>
<evidence type="ECO:0000256" key="7">
    <source>
        <dbReference type="SAM" id="Phobius"/>
    </source>
</evidence>
<evidence type="ECO:0000259" key="8">
    <source>
        <dbReference type="Pfam" id="PF13632"/>
    </source>
</evidence>
<proteinExistence type="predicted"/>
<dbReference type="PANTHER" id="PTHR43867:SF2">
    <property type="entry name" value="CELLULOSE SYNTHASE CATALYTIC SUBUNIT A [UDP-FORMING]"/>
    <property type="match status" value="1"/>
</dbReference>
<keyword evidence="5 7" id="KW-1133">Transmembrane helix</keyword>
<protein>
    <submittedName>
        <fullName evidence="9">Glycosyl transferase family 2</fullName>
    </submittedName>
</protein>
<feature type="transmembrane region" description="Helical" evidence="7">
    <location>
        <begin position="463"/>
        <end position="481"/>
    </location>
</feature>
<dbReference type="GO" id="GO:0016757">
    <property type="term" value="F:glycosyltransferase activity"/>
    <property type="evidence" value="ECO:0007669"/>
    <property type="project" value="UniProtKB-KW"/>
</dbReference>
<accession>A0A366I7Z7</accession>
<dbReference type="AlphaFoldDB" id="A0A366I7Z7"/>
<gene>
    <name evidence="9" type="ORF">DES36_10777</name>
</gene>
<evidence type="ECO:0000256" key="4">
    <source>
        <dbReference type="ARBA" id="ARBA00022692"/>
    </source>
</evidence>
<feature type="transmembrane region" description="Helical" evidence="7">
    <location>
        <begin position="431"/>
        <end position="451"/>
    </location>
</feature>
<evidence type="ECO:0000256" key="2">
    <source>
        <dbReference type="ARBA" id="ARBA00022676"/>
    </source>
</evidence>
<keyword evidence="6 7" id="KW-0472">Membrane</keyword>
<dbReference type="PANTHER" id="PTHR43867">
    <property type="entry name" value="CELLULOSE SYNTHASE CATALYTIC SUBUNIT A [UDP-FORMING]"/>
    <property type="match status" value="1"/>
</dbReference>
<dbReference type="OrthoDB" id="2361637at2"/>
<evidence type="ECO:0000256" key="5">
    <source>
        <dbReference type="ARBA" id="ARBA00022989"/>
    </source>
</evidence>
<keyword evidence="2" id="KW-0328">Glycosyltransferase</keyword>